<reference evidence="2" key="2">
    <citation type="submission" date="2023-04" db="EMBL/GenBank/DDBJ databases">
        <authorList>
            <person name="Bruccoleri R.E."/>
            <person name="Oakeley E.J."/>
            <person name="Faust A.-M."/>
            <person name="Dessus-Babus S."/>
            <person name="Altorfer M."/>
            <person name="Burckhardt D."/>
            <person name="Oertli M."/>
            <person name="Naumann U."/>
            <person name="Petersen F."/>
            <person name="Wong J."/>
        </authorList>
    </citation>
    <scope>NUCLEOTIDE SEQUENCE</scope>
    <source>
        <strain evidence="2">GSM-AAB239-AS_SAM_17_03QT</strain>
        <tissue evidence="2">Leaf</tissue>
    </source>
</reference>
<dbReference type="EMBL" id="JANAVB010034190">
    <property type="protein sequence ID" value="KAJ6807145.1"/>
    <property type="molecule type" value="Genomic_DNA"/>
</dbReference>
<evidence type="ECO:0000256" key="1">
    <source>
        <dbReference type="SAM" id="MobiDB-lite"/>
    </source>
</evidence>
<accession>A0AAX6ETQ0</accession>
<feature type="compositionally biased region" description="Pro residues" evidence="1">
    <location>
        <begin position="89"/>
        <end position="114"/>
    </location>
</feature>
<evidence type="ECO:0000313" key="3">
    <source>
        <dbReference type="Proteomes" id="UP001140949"/>
    </source>
</evidence>
<name>A0AAX6ETQ0_IRIPA</name>
<comment type="caution">
    <text evidence="2">The sequence shown here is derived from an EMBL/GenBank/DDBJ whole genome shotgun (WGS) entry which is preliminary data.</text>
</comment>
<proteinExistence type="predicted"/>
<gene>
    <name evidence="2" type="ORF">M6B38_173240</name>
</gene>
<feature type="compositionally biased region" description="Low complexity" evidence="1">
    <location>
        <begin position="22"/>
        <end position="44"/>
    </location>
</feature>
<protein>
    <submittedName>
        <fullName evidence="2">Pollen-specific leucine-rich repeat extensin-like protein 4</fullName>
    </submittedName>
</protein>
<evidence type="ECO:0000313" key="2">
    <source>
        <dbReference type="EMBL" id="KAJ6807145.1"/>
    </source>
</evidence>
<keyword evidence="3" id="KW-1185">Reference proteome</keyword>
<dbReference type="Proteomes" id="UP001140949">
    <property type="component" value="Unassembled WGS sequence"/>
</dbReference>
<sequence>MAKAVGLPPSSNPYLHFLYKGSSPSFSPHHPNSFSPSFTSPSFSKLNSDHPPPPKAGRALHGAPLADHPSGDRRPRPRVHPCRLRADPAPFPPYPAPRPSRPSSPPPLPGSPDPRAPRRGPIPSSVPVSVGSRELRSRTPARRVPSPRQPFGFHRFLGNFLVSPVDYFSIVYDEFWSTDSFGNSGLRLRVRSIYGSDFSLASEIRSVGFEIVVFLENLGSVKFPILFRVSDMVSGFPICFRELYFHFRVSEFVREM</sequence>
<organism evidence="2 3">
    <name type="scientific">Iris pallida</name>
    <name type="common">Sweet iris</name>
    <dbReference type="NCBI Taxonomy" id="29817"/>
    <lineage>
        <taxon>Eukaryota</taxon>
        <taxon>Viridiplantae</taxon>
        <taxon>Streptophyta</taxon>
        <taxon>Embryophyta</taxon>
        <taxon>Tracheophyta</taxon>
        <taxon>Spermatophyta</taxon>
        <taxon>Magnoliopsida</taxon>
        <taxon>Liliopsida</taxon>
        <taxon>Asparagales</taxon>
        <taxon>Iridaceae</taxon>
        <taxon>Iridoideae</taxon>
        <taxon>Irideae</taxon>
        <taxon>Iris</taxon>
    </lineage>
</organism>
<reference evidence="2" key="1">
    <citation type="journal article" date="2023" name="GigaByte">
        <title>Genome assembly of the bearded iris, Iris pallida Lam.</title>
        <authorList>
            <person name="Bruccoleri R.E."/>
            <person name="Oakeley E.J."/>
            <person name="Faust A.M.E."/>
            <person name="Altorfer M."/>
            <person name="Dessus-Babus S."/>
            <person name="Burckhardt D."/>
            <person name="Oertli M."/>
            <person name="Naumann U."/>
            <person name="Petersen F."/>
            <person name="Wong J."/>
        </authorList>
    </citation>
    <scope>NUCLEOTIDE SEQUENCE</scope>
    <source>
        <strain evidence="2">GSM-AAB239-AS_SAM_17_03QT</strain>
    </source>
</reference>
<dbReference type="AlphaFoldDB" id="A0AAX6ETQ0"/>
<feature type="region of interest" description="Disordered" evidence="1">
    <location>
        <begin position="1"/>
        <end position="146"/>
    </location>
</feature>
<feature type="compositionally biased region" description="Low complexity" evidence="1">
    <location>
        <begin position="119"/>
        <end position="132"/>
    </location>
</feature>